<sequence>MKLRYILKLGFIFIAKCIPSKTPILILKGPLRKFKWITDASPGEAKGLSVILNMSESDQMKFALKSITRTKMCFDIGANVGLYTLLFARYSKFVYAFEPIPRNIRYLDKIMRLNKIHNVKIVPYAISDINGHSWMEKPRKEASFRLADKGNFHIKTITLDTFIKTVDVQPYLIKIDVEGAEYRVLEGGKRFLSNNKPIILLSTHSDDLKAKCLNYLKLINYSIIKPINAKEIKNATEFFISR</sequence>
<dbReference type="AlphaFoldDB" id="A0A0F9CCJ9"/>
<evidence type="ECO:0000313" key="2">
    <source>
        <dbReference type="EMBL" id="KKL02208.1"/>
    </source>
</evidence>
<proteinExistence type="predicted"/>
<accession>A0A0F9CCJ9</accession>
<name>A0A0F9CCJ9_9ZZZZ</name>
<dbReference type="InterPro" id="IPR029063">
    <property type="entry name" value="SAM-dependent_MTases_sf"/>
</dbReference>
<dbReference type="Gene3D" id="3.40.50.150">
    <property type="entry name" value="Vaccinia Virus protein VP39"/>
    <property type="match status" value="1"/>
</dbReference>
<dbReference type="SUPFAM" id="SSF53335">
    <property type="entry name" value="S-adenosyl-L-methionine-dependent methyltransferases"/>
    <property type="match status" value="1"/>
</dbReference>
<dbReference type="EMBL" id="LAZR01044950">
    <property type="protein sequence ID" value="KKL02208.1"/>
    <property type="molecule type" value="Genomic_DNA"/>
</dbReference>
<dbReference type="NCBIfam" id="TIGR01444">
    <property type="entry name" value="fkbM_fam"/>
    <property type="match status" value="1"/>
</dbReference>
<reference evidence="2" key="1">
    <citation type="journal article" date="2015" name="Nature">
        <title>Complex archaea that bridge the gap between prokaryotes and eukaryotes.</title>
        <authorList>
            <person name="Spang A."/>
            <person name="Saw J.H."/>
            <person name="Jorgensen S.L."/>
            <person name="Zaremba-Niedzwiedzka K."/>
            <person name="Martijn J."/>
            <person name="Lind A.E."/>
            <person name="van Eijk R."/>
            <person name="Schleper C."/>
            <person name="Guy L."/>
            <person name="Ettema T.J."/>
        </authorList>
    </citation>
    <scope>NUCLEOTIDE SEQUENCE</scope>
</reference>
<gene>
    <name evidence="2" type="ORF">LCGC14_2626610</name>
</gene>
<dbReference type="Pfam" id="PF05050">
    <property type="entry name" value="Methyltransf_21"/>
    <property type="match status" value="1"/>
</dbReference>
<dbReference type="PANTHER" id="PTHR34203">
    <property type="entry name" value="METHYLTRANSFERASE, FKBM FAMILY PROTEIN"/>
    <property type="match status" value="1"/>
</dbReference>
<dbReference type="PANTHER" id="PTHR34203:SF15">
    <property type="entry name" value="SLL1173 PROTEIN"/>
    <property type="match status" value="1"/>
</dbReference>
<dbReference type="CDD" id="cd02440">
    <property type="entry name" value="AdoMet_MTases"/>
    <property type="match status" value="1"/>
</dbReference>
<feature type="domain" description="Methyltransferase FkbM" evidence="1">
    <location>
        <begin position="75"/>
        <end position="201"/>
    </location>
</feature>
<dbReference type="InterPro" id="IPR006342">
    <property type="entry name" value="FkbM_mtfrase"/>
</dbReference>
<protein>
    <recommendedName>
        <fullName evidence="1">Methyltransferase FkbM domain-containing protein</fullName>
    </recommendedName>
</protein>
<evidence type="ECO:0000259" key="1">
    <source>
        <dbReference type="Pfam" id="PF05050"/>
    </source>
</evidence>
<comment type="caution">
    <text evidence="2">The sequence shown here is derived from an EMBL/GenBank/DDBJ whole genome shotgun (WGS) entry which is preliminary data.</text>
</comment>
<organism evidence="2">
    <name type="scientific">marine sediment metagenome</name>
    <dbReference type="NCBI Taxonomy" id="412755"/>
    <lineage>
        <taxon>unclassified sequences</taxon>
        <taxon>metagenomes</taxon>
        <taxon>ecological metagenomes</taxon>
    </lineage>
</organism>
<dbReference type="InterPro" id="IPR052514">
    <property type="entry name" value="SAM-dependent_MTase"/>
</dbReference>